<evidence type="ECO:0000313" key="3">
    <source>
        <dbReference type="Proteomes" id="UP001221898"/>
    </source>
</evidence>
<dbReference type="Proteomes" id="UP001221898">
    <property type="component" value="Unassembled WGS sequence"/>
</dbReference>
<organism evidence="2 3">
    <name type="scientific">Aldrovandia affinis</name>
    <dbReference type="NCBI Taxonomy" id="143900"/>
    <lineage>
        <taxon>Eukaryota</taxon>
        <taxon>Metazoa</taxon>
        <taxon>Chordata</taxon>
        <taxon>Craniata</taxon>
        <taxon>Vertebrata</taxon>
        <taxon>Euteleostomi</taxon>
        <taxon>Actinopterygii</taxon>
        <taxon>Neopterygii</taxon>
        <taxon>Teleostei</taxon>
        <taxon>Notacanthiformes</taxon>
        <taxon>Halosauridae</taxon>
        <taxon>Aldrovandia</taxon>
    </lineage>
</organism>
<keyword evidence="3" id="KW-1185">Reference proteome</keyword>
<dbReference type="AlphaFoldDB" id="A0AAD7W7H6"/>
<reference evidence="2" key="1">
    <citation type="journal article" date="2023" name="Science">
        <title>Genome structures resolve the early diversification of teleost fishes.</title>
        <authorList>
            <person name="Parey E."/>
            <person name="Louis A."/>
            <person name="Montfort J."/>
            <person name="Bouchez O."/>
            <person name="Roques C."/>
            <person name="Iampietro C."/>
            <person name="Lluch J."/>
            <person name="Castinel A."/>
            <person name="Donnadieu C."/>
            <person name="Desvignes T."/>
            <person name="Floi Bucao C."/>
            <person name="Jouanno E."/>
            <person name="Wen M."/>
            <person name="Mejri S."/>
            <person name="Dirks R."/>
            <person name="Jansen H."/>
            <person name="Henkel C."/>
            <person name="Chen W.J."/>
            <person name="Zahm M."/>
            <person name="Cabau C."/>
            <person name="Klopp C."/>
            <person name="Thompson A.W."/>
            <person name="Robinson-Rechavi M."/>
            <person name="Braasch I."/>
            <person name="Lecointre G."/>
            <person name="Bobe J."/>
            <person name="Postlethwait J.H."/>
            <person name="Berthelot C."/>
            <person name="Roest Crollius H."/>
            <person name="Guiguen Y."/>
        </authorList>
    </citation>
    <scope>NUCLEOTIDE SEQUENCE</scope>
    <source>
        <strain evidence="2">NC1722</strain>
    </source>
</reference>
<feature type="compositionally biased region" description="Basic and acidic residues" evidence="1">
    <location>
        <begin position="64"/>
        <end position="76"/>
    </location>
</feature>
<comment type="caution">
    <text evidence="2">The sequence shown here is derived from an EMBL/GenBank/DDBJ whole genome shotgun (WGS) entry which is preliminary data.</text>
</comment>
<gene>
    <name evidence="2" type="ORF">AAFF_G00167830</name>
</gene>
<accession>A0AAD7W7H6</accession>
<protein>
    <submittedName>
        <fullName evidence="2">Uncharacterized protein</fullName>
    </submittedName>
</protein>
<evidence type="ECO:0000256" key="1">
    <source>
        <dbReference type="SAM" id="MobiDB-lite"/>
    </source>
</evidence>
<sequence>MTFVCPVMGGEQGERGIWPAPHRCAQAFLIFALPRRETDVSAFITALSRTLSPAECEGRAQPGPDRESQADAPERLRRGFIRATVFAYGFRDRNPSRLDLRTPPSLTVDPLKRTEREQSQMRLVKEDMTVYYTYCKRNLRK</sequence>
<proteinExistence type="predicted"/>
<dbReference type="EMBL" id="JAINUG010000224">
    <property type="protein sequence ID" value="KAJ8386667.1"/>
    <property type="molecule type" value="Genomic_DNA"/>
</dbReference>
<name>A0AAD7W7H6_9TELE</name>
<feature type="region of interest" description="Disordered" evidence="1">
    <location>
        <begin position="50"/>
        <end position="76"/>
    </location>
</feature>
<evidence type="ECO:0000313" key="2">
    <source>
        <dbReference type="EMBL" id="KAJ8386667.1"/>
    </source>
</evidence>